<keyword evidence="3" id="KW-1185">Reference proteome</keyword>
<sequence>MAEEIFINIFKDSKLKKNYMLYGRDLTIIPNKKLFLRLQKSTIRPNNVVPKIEGVNTIMCYVGGPGSMTAKHCEGGDFASLNLLVTGHPKIWGFIDKDQFYRLSKKLVQIVFDFS</sequence>
<evidence type="ECO:0000313" key="2">
    <source>
        <dbReference type="EnsemblMetazoa" id="XP_031789179"/>
    </source>
</evidence>
<dbReference type="PROSITE" id="PS51184">
    <property type="entry name" value="JMJC"/>
    <property type="match status" value="1"/>
</dbReference>
<dbReference type="EnsemblMetazoa" id="XM_031933319">
    <property type="protein sequence ID" value="XP_031789179"/>
    <property type="gene ID" value="LOC116418277"/>
</dbReference>
<dbReference type="Gene3D" id="2.60.120.650">
    <property type="entry name" value="Cupin"/>
    <property type="match status" value="1"/>
</dbReference>
<protein>
    <recommendedName>
        <fullName evidence="1">JmjC domain-containing protein</fullName>
    </recommendedName>
</protein>
<evidence type="ECO:0000313" key="3">
    <source>
        <dbReference type="Proteomes" id="UP000002358"/>
    </source>
</evidence>
<dbReference type="GeneID" id="116418277"/>
<feature type="domain" description="JmjC" evidence="1">
    <location>
        <begin position="18"/>
        <end position="115"/>
    </location>
</feature>
<dbReference type="Proteomes" id="UP000002358">
    <property type="component" value="Unassembled WGS sequence"/>
</dbReference>
<reference evidence="2" key="1">
    <citation type="submission" date="2021-01" db="UniProtKB">
        <authorList>
            <consortium name="EnsemblMetazoa"/>
        </authorList>
    </citation>
    <scope>IDENTIFICATION</scope>
</reference>
<dbReference type="RefSeq" id="XP_031789179.1">
    <property type="nucleotide sequence ID" value="XM_031933319.2"/>
</dbReference>
<proteinExistence type="predicted"/>
<dbReference type="AlphaFoldDB" id="A0A7M7TBE4"/>
<dbReference type="InParanoid" id="A0A7M7TBE4"/>
<organism evidence="2 3">
    <name type="scientific">Nasonia vitripennis</name>
    <name type="common">Parasitic wasp</name>
    <dbReference type="NCBI Taxonomy" id="7425"/>
    <lineage>
        <taxon>Eukaryota</taxon>
        <taxon>Metazoa</taxon>
        <taxon>Ecdysozoa</taxon>
        <taxon>Arthropoda</taxon>
        <taxon>Hexapoda</taxon>
        <taxon>Insecta</taxon>
        <taxon>Pterygota</taxon>
        <taxon>Neoptera</taxon>
        <taxon>Endopterygota</taxon>
        <taxon>Hymenoptera</taxon>
        <taxon>Apocrita</taxon>
        <taxon>Proctotrupomorpha</taxon>
        <taxon>Chalcidoidea</taxon>
        <taxon>Pteromalidae</taxon>
        <taxon>Pteromalinae</taxon>
        <taxon>Nasonia</taxon>
    </lineage>
</organism>
<dbReference type="SUPFAM" id="SSF51197">
    <property type="entry name" value="Clavaminate synthase-like"/>
    <property type="match status" value="1"/>
</dbReference>
<evidence type="ECO:0000259" key="1">
    <source>
        <dbReference type="PROSITE" id="PS51184"/>
    </source>
</evidence>
<name>A0A7M7TBE4_NASVI</name>
<dbReference type="KEGG" id="nvi:116418277"/>
<dbReference type="InterPro" id="IPR003347">
    <property type="entry name" value="JmjC_dom"/>
</dbReference>
<accession>A0A7M7TBE4</accession>